<dbReference type="PANTHER" id="PTHR21277">
    <property type="entry name" value="TRANSCRIPTIONAL ADAPTER 1"/>
    <property type="match status" value="1"/>
</dbReference>
<dbReference type="GO" id="GO:0000124">
    <property type="term" value="C:SAGA complex"/>
    <property type="evidence" value="ECO:0007669"/>
    <property type="project" value="TreeGrafter"/>
</dbReference>
<dbReference type="PANTHER" id="PTHR21277:SF44">
    <property type="entry name" value="TRANSCRIPTIONAL REGULATOR OF RNA POLII, SAGA, SUBUNIT"/>
    <property type="match status" value="1"/>
</dbReference>
<dbReference type="AlphaFoldDB" id="A0AAV8TS80"/>
<dbReference type="CDD" id="cd22933">
    <property type="entry name" value="HFD_HFI1"/>
    <property type="match status" value="1"/>
</dbReference>
<name>A0AAV8TS80_9ROSI</name>
<dbReference type="Pfam" id="PF12767">
    <property type="entry name" value="SAGA-Tad1"/>
    <property type="match status" value="1"/>
</dbReference>
<evidence type="ECO:0000313" key="2">
    <source>
        <dbReference type="EMBL" id="KAJ8768919.1"/>
    </source>
</evidence>
<evidence type="ECO:0000313" key="3">
    <source>
        <dbReference type="Proteomes" id="UP001159364"/>
    </source>
</evidence>
<comment type="caution">
    <text evidence="2">The sequence shown here is derived from an EMBL/GenBank/DDBJ whole genome shotgun (WGS) entry which is preliminary data.</text>
</comment>
<organism evidence="2 3">
    <name type="scientific">Erythroxylum novogranatense</name>
    <dbReference type="NCBI Taxonomy" id="1862640"/>
    <lineage>
        <taxon>Eukaryota</taxon>
        <taxon>Viridiplantae</taxon>
        <taxon>Streptophyta</taxon>
        <taxon>Embryophyta</taxon>
        <taxon>Tracheophyta</taxon>
        <taxon>Spermatophyta</taxon>
        <taxon>Magnoliopsida</taxon>
        <taxon>eudicotyledons</taxon>
        <taxon>Gunneridae</taxon>
        <taxon>Pentapetalae</taxon>
        <taxon>rosids</taxon>
        <taxon>fabids</taxon>
        <taxon>Malpighiales</taxon>
        <taxon>Erythroxylaceae</taxon>
        <taxon>Erythroxylum</taxon>
    </lineage>
</organism>
<reference evidence="2 3" key="1">
    <citation type="submission" date="2021-09" db="EMBL/GenBank/DDBJ databases">
        <title>Genomic insights and catalytic innovation underlie evolution of tropane alkaloids biosynthesis.</title>
        <authorList>
            <person name="Wang Y.-J."/>
            <person name="Tian T."/>
            <person name="Huang J.-P."/>
            <person name="Huang S.-X."/>
        </authorList>
    </citation>
    <scope>NUCLEOTIDE SEQUENCE [LARGE SCALE GENOMIC DNA]</scope>
    <source>
        <strain evidence="2">KIB-2018</strain>
        <tissue evidence="2">Leaf</tissue>
    </source>
</reference>
<dbReference type="GO" id="GO:0003713">
    <property type="term" value="F:transcription coactivator activity"/>
    <property type="evidence" value="ECO:0007669"/>
    <property type="project" value="TreeGrafter"/>
</dbReference>
<feature type="region of interest" description="Disordered" evidence="1">
    <location>
        <begin position="115"/>
        <end position="197"/>
    </location>
</feature>
<accession>A0AAV8TS80</accession>
<dbReference type="EMBL" id="JAIWQS010000004">
    <property type="protein sequence ID" value="KAJ8768919.1"/>
    <property type="molecule type" value="Genomic_DNA"/>
</dbReference>
<feature type="compositionally biased region" description="Polar residues" evidence="1">
    <location>
        <begin position="154"/>
        <end position="164"/>
    </location>
</feature>
<proteinExistence type="predicted"/>
<gene>
    <name evidence="2" type="ORF">K2173_023914</name>
</gene>
<dbReference type="GO" id="GO:0006357">
    <property type="term" value="P:regulation of transcription by RNA polymerase II"/>
    <property type="evidence" value="ECO:0007669"/>
    <property type="project" value="TreeGrafter"/>
</dbReference>
<evidence type="ECO:0000256" key="1">
    <source>
        <dbReference type="SAM" id="MobiDB-lite"/>
    </source>
</evidence>
<keyword evidence="3" id="KW-1185">Reference proteome</keyword>
<dbReference type="Proteomes" id="UP001159364">
    <property type="component" value="Linkage Group LG04"/>
</dbReference>
<dbReference type="InterPro" id="IPR024738">
    <property type="entry name" value="Hfi1/Tada1"/>
</dbReference>
<sequence>MVSNQPYARVHTLELKSVLIKKIGHQRADRYFDLLRRLFSFKITKSEFDKVCVKIIGRENIPLHNHLIKSILKNACVAKVPPSKGAKKEGCNINGKSVNGYQRNCLQSLYGDAFASSPRKGRSPVNWDRKFRDRPSPLGPLGKPQSILSEEPSSRMQEQQSATELLSLGSRPPVEVASVEEGEEVEQVTSSPGVQSRSPVTAPFGISISKGGARKTLSNLSACKNYLKETCLNNGELPDTRSLRSRLERTLEAESINVSVECVNLLNNALDAYLKRLIEPFMGLAAISHNNRQLKSVNAIVTTGLNNGMFPGKYMPGAKELHYASMTDFLVSVQSNPQLLGEDWPTQLEKISLRASEE</sequence>
<protein>
    <recommendedName>
        <fullName evidence="4">Transcriptional coactivator Hfi1/Transcriptional adapter 1</fullName>
    </recommendedName>
</protein>
<evidence type="ECO:0008006" key="4">
    <source>
        <dbReference type="Google" id="ProtNLM"/>
    </source>
</evidence>